<comment type="caution">
    <text evidence="2">The sequence shown here is derived from an EMBL/GenBank/DDBJ whole genome shotgun (WGS) entry which is preliminary data.</text>
</comment>
<dbReference type="InterPro" id="IPR051531">
    <property type="entry name" value="N-acetyltransferase"/>
</dbReference>
<gene>
    <name evidence="2" type="ORF">LX69_00613</name>
</gene>
<evidence type="ECO:0000313" key="3">
    <source>
        <dbReference type="Proteomes" id="UP000249239"/>
    </source>
</evidence>
<dbReference type="PANTHER" id="PTHR43792">
    <property type="entry name" value="GNAT FAMILY, PUTATIVE (AFU_ORTHOLOGUE AFUA_3G00765)-RELATED-RELATED"/>
    <property type="match status" value="1"/>
</dbReference>
<accession>A0A2W7NPT0</accession>
<dbReference type="RefSeq" id="WP_111444328.1">
    <property type="nucleotide sequence ID" value="NZ_QKZK01000003.1"/>
</dbReference>
<proteinExistence type="predicted"/>
<sequence>MHFQEPRVVIRDILPADRMGYYELYSNPEVARYDDFAPIGLEELDADMLRISHYESGSLNREYAVSLPGDDYLMGVLTVDRRRKYCYLGYHFNPRFHGRGYALAAVRQFVSQQQASVRAVLRLVIDPGNAASIRLAEKAGFTKVGSRLKKGKREIVYAFK</sequence>
<dbReference type="Pfam" id="PF13302">
    <property type="entry name" value="Acetyltransf_3"/>
    <property type="match status" value="1"/>
</dbReference>
<dbReference type="Gene3D" id="3.40.630.30">
    <property type="match status" value="1"/>
</dbReference>
<keyword evidence="2" id="KW-0808">Transferase</keyword>
<name>A0A2W7NPT0_9BACT</name>
<dbReference type="GO" id="GO:0016747">
    <property type="term" value="F:acyltransferase activity, transferring groups other than amino-acyl groups"/>
    <property type="evidence" value="ECO:0007669"/>
    <property type="project" value="InterPro"/>
</dbReference>
<dbReference type="PROSITE" id="PS51186">
    <property type="entry name" value="GNAT"/>
    <property type="match status" value="1"/>
</dbReference>
<reference evidence="2 3" key="1">
    <citation type="submission" date="2018-06" db="EMBL/GenBank/DDBJ databases">
        <title>Genomic Encyclopedia of Archaeal and Bacterial Type Strains, Phase II (KMG-II): from individual species to whole genera.</title>
        <authorList>
            <person name="Goeker M."/>
        </authorList>
    </citation>
    <scope>NUCLEOTIDE SEQUENCE [LARGE SCALE GENOMIC DNA]</scope>
    <source>
        <strain evidence="2 3">DSM 6779</strain>
    </source>
</reference>
<protein>
    <submittedName>
        <fullName evidence="2">RimJ/RimL family protein N-acetyltransferase</fullName>
    </submittedName>
</protein>
<feature type="domain" description="N-acetyltransferase" evidence="1">
    <location>
        <begin position="8"/>
        <end position="160"/>
    </location>
</feature>
<dbReference type="InterPro" id="IPR016181">
    <property type="entry name" value="Acyl_CoA_acyltransferase"/>
</dbReference>
<dbReference type="AlphaFoldDB" id="A0A2W7NPT0"/>
<evidence type="ECO:0000259" key="1">
    <source>
        <dbReference type="PROSITE" id="PS51186"/>
    </source>
</evidence>
<dbReference type="InterPro" id="IPR000182">
    <property type="entry name" value="GNAT_dom"/>
</dbReference>
<dbReference type="Proteomes" id="UP000249239">
    <property type="component" value="Unassembled WGS sequence"/>
</dbReference>
<keyword evidence="3" id="KW-1185">Reference proteome</keyword>
<evidence type="ECO:0000313" key="2">
    <source>
        <dbReference type="EMBL" id="PZX20157.1"/>
    </source>
</evidence>
<organism evidence="2 3">
    <name type="scientific">Breznakibacter xylanolyticus</name>
    <dbReference type="NCBI Taxonomy" id="990"/>
    <lineage>
        <taxon>Bacteria</taxon>
        <taxon>Pseudomonadati</taxon>
        <taxon>Bacteroidota</taxon>
        <taxon>Bacteroidia</taxon>
        <taxon>Marinilabiliales</taxon>
        <taxon>Marinilabiliaceae</taxon>
        <taxon>Breznakibacter</taxon>
    </lineage>
</organism>
<dbReference type="EMBL" id="QKZK01000003">
    <property type="protein sequence ID" value="PZX20157.1"/>
    <property type="molecule type" value="Genomic_DNA"/>
</dbReference>
<dbReference type="OrthoDB" id="9799096at2"/>
<dbReference type="SUPFAM" id="SSF55729">
    <property type="entry name" value="Acyl-CoA N-acyltransferases (Nat)"/>
    <property type="match status" value="1"/>
</dbReference>